<dbReference type="PANTHER" id="PTHR13479">
    <property type="entry name" value="30S RIBOSOMAL PROTEIN S18"/>
    <property type="match status" value="1"/>
</dbReference>
<evidence type="ECO:0000313" key="8">
    <source>
        <dbReference type="Proteomes" id="UP000229307"/>
    </source>
</evidence>
<evidence type="ECO:0000256" key="5">
    <source>
        <dbReference type="HAMAP-Rule" id="MF_00270"/>
    </source>
</evidence>
<dbReference type="GO" id="GO:0070181">
    <property type="term" value="F:small ribosomal subunit rRNA binding"/>
    <property type="evidence" value="ECO:0007669"/>
    <property type="project" value="TreeGrafter"/>
</dbReference>
<dbReference type="PANTHER" id="PTHR13479:SF40">
    <property type="entry name" value="SMALL RIBOSOMAL SUBUNIT PROTEIN BS18M"/>
    <property type="match status" value="1"/>
</dbReference>
<comment type="function">
    <text evidence="5">Binds as a heterodimer with protein bS6 to the central domain of the 16S rRNA, where it helps stabilize the platform of the 30S subunit.</text>
</comment>
<name>A0A2M7SEQ7_9BACT</name>
<dbReference type="GO" id="GO:0006412">
    <property type="term" value="P:translation"/>
    <property type="evidence" value="ECO:0007669"/>
    <property type="project" value="UniProtKB-UniRule"/>
</dbReference>
<dbReference type="PROSITE" id="PS00057">
    <property type="entry name" value="RIBOSOMAL_S18"/>
    <property type="match status" value="1"/>
</dbReference>
<dbReference type="SUPFAM" id="SSF46911">
    <property type="entry name" value="Ribosomal protein S18"/>
    <property type="match status" value="1"/>
</dbReference>
<dbReference type="AlphaFoldDB" id="A0A2M7SEQ7"/>
<evidence type="ECO:0000313" key="7">
    <source>
        <dbReference type="EMBL" id="PIZ18017.1"/>
    </source>
</evidence>
<dbReference type="Pfam" id="PF01084">
    <property type="entry name" value="Ribosomal_S18"/>
    <property type="match status" value="1"/>
</dbReference>
<dbReference type="NCBIfam" id="TIGR00165">
    <property type="entry name" value="S18"/>
    <property type="match status" value="1"/>
</dbReference>
<evidence type="ECO:0000256" key="6">
    <source>
        <dbReference type="RuleBase" id="RU003910"/>
    </source>
</evidence>
<dbReference type="InterPro" id="IPR001648">
    <property type="entry name" value="Ribosomal_bS18"/>
</dbReference>
<evidence type="ECO:0000256" key="3">
    <source>
        <dbReference type="ARBA" id="ARBA00023274"/>
    </source>
</evidence>
<evidence type="ECO:0000256" key="2">
    <source>
        <dbReference type="ARBA" id="ARBA00022980"/>
    </source>
</evidence>
<sequence>MRFAPKKCKFCMDKIPYIDYKDIALLRRFITPSGKILGSRITGNCSRHQSYLTRAIKRARYLALIPFIAI</sequence>
<comment type="caution">
    <text evidence="7">The sequence shown here is derived from an EMBL/GenBank/DDBJ whole genome shotgun (WGS) entry which is preliminary data.</text>
</comment>
<protein>
    <recommendedName>
        <fullName evidence="4 5">Small ribosomal subunit protein bS18</fullName>
    </recommendedName>
</protein>
<dbReference type="HAMAP" id="MF_00270">
    <property type="entry name" value="Ribosomal_bS18"/>
    <property type="match status" value="1"/>
</dbReference>
<keyword evidence="5" id="KW-0699">rRNA-binding</keyword>
<dbReference type="GO" id="GO:0003735">
    <property type="term" value="F:structural constituent of ribosome"/>
    <property type="evidence" value="ECO:0007669"/>
    <property type="project" value="InterPro"/>
</dbReference>
<comment type="similarity">
    <text evidence="1 5 6">Belongs to the bacterial ribosomal protein bS18 family.</text>
</comment>
<gene>
    <name evidence="5 7" type="primary">rpsR</name>
    <name evidence="7" type="ORF">COY52_01605</name>
</gene>
<dbReference type="InterPro" id="IPR036870">
    <property type="entry name" value="Ribosomal_bS18_sf"/>
</dbReference>
<proteinExistence type="inferred from homology"/>
<keyword evidence="2 5" id="KW-0689">Ribosomal protein</keyword>
<reference evidence="8" key="1">
    <citation type="submission" date="2017-09" db="EMBL/GenBank/DDBJ databases">
        <title>Depth-based differentiation of microbial function through sediment-hosted aquifers and enrichment of novel symbionts in the deep terrestrial subsurface.</title>
        <authorList>
            <person name="Probst A.J."/>
            <person name="Ladd B."/>
            <person name="Jarett J.K."/>
            <person name="Geller-Mcgrath D.E."/>
            <person name="Sieber C.M.K."/>
            <person name="Emerson J.B."/>
            <person name="Anantharaman K."/>
            <person name="Thomas B.C."/>
            <person name="Malmstrom R."/>
            <person name="Stieglmeier M."/>
            <person name="Klingl A."/>
            <person name="Woyke T."/>
            <person name="Ryan C.M."/>
            <person name="Banfield J.F."/>
        </authorList>
    </citation>
    <scope>NUCLEOTIDE SEQUENCE [LARGE SCALE GENOMIC DNA]</scope>
</reference>
<dbReference type="InterPro" id="IPR018275">
    <property type="entry name" value="Ribosomal_bS18_CS"/>
</dbReference>
<comment type="subunit">
    <text evidence="5">Part of the 30S ribosomal subunit. Forms a tight heterodimer with protein bS6.</text>
</comment>
<dbReference type="GO" id="GO:0022627">
    <property type="term" value="C:cytosolic small ribosomal subunit"/>
    <property type="evidence" value="ECO:0007669"/>
    <property type="project" value="TreeGrafter"/>
</dbReference>
<dbReference type="EMBL" id="PFMR01000049">
    <property type="protein sequence ID" value="PIZ18017.1"/>
    <property type="molecule type" value="Genomic_DNA"/>
</dbReference>
<dbReference type="Proteomes" id="UP000229307">
    <property type="component" value="Unassembled WGS sequence"/>
</dbReference>
<dbReference type="PRINTS" id="PR00974">
    <property type="entry name" value="RIBOSOMALS18"/>
</dbReference>
<keyword evidence="3 5" id="KW-0687">Ribonucleoprotein</keyword>
<evidence type="ECO:0000256" key="1">
    <source>
        <dbReference type="ARBA" id="ARBA00005589"/>
    </source>
</evidence>
<keyword evidence="5" id="KW-0694">RNA-binding</keyword>
<organism evidence="7 8">
    <name type="scientific">Candidatus Desantisbacteria bacterium CG_4_10_14_0_8_um_filter_48_22</name>
    <dbReference type="NCBI Taxonomy" id="1974543"/>
    <lineage>
        <taxon>Bacteria</taxon>
        <taxon>Candidatus Desantisiibacteriota</taxon>
    </lineage>
</organism>
<evidence type="ECO:0000256" key="4">
    <source>
        <dbReference type="ARBA" id="ARBA00035141"/>
    </source>
</evidence>
<accession>A0A2M7SEQ7</accession>
<dbReference type="Gene3D" id="4.10.640.10">
    <property type="entry name" value="Ribosomal protein S18"/>
    <property type="match status" value="1"/>
</dbReference>